<dbReference type="Proteomes" id="UP000202440">
    <property type="component" value="Chromosome"/>
</dbReference>
<dbReference type="NCBIfam" id="TIGR00782">
    <property type="entry name" value="ccoP"/>
    <property type="match status" value="1"/>
</dbReference>
<feature type="binding site" description="axial binding residue" evidence="20">
    <location>
        <position position="278"/>
    </location>
    <ligand>
        <name>heme c</name>
        <dbReference type="ChEBI" id="CHEBI:61717"/>
        <label>1</label>
    </ligand>
    <ligandPart>
        <name>Fe</name>
        <dbReference type="ChEBI" id="CHEBI:18248"/>
    </ligandPart>
</feature>
<dbReference type="Pfam" id="PF13442">
    <property type="entry name" value="Cytochrome_CBB3"/>
    <property type="match status" value="2"/>
</dbReference>
<dbReference type="GO" id="GO:0009055">
    <property type="term" value="F:electron transfer activity"/>
    <property type="evidence" value="ECO:0007669"/>
    <property type="project" value="InterPro"/>
</dbReference>
<dbReference type="InterPro" id="IPR004678">
    <property type="entry name" value="Cyt_c_oxidase_cbb3_su3"/>
</dbReference>
<keyword evidence="11" id="KW-0677">Repeat</keyword>
<evidence type="ECO:0000256" key="7">
    <source>
        <dbReference type="ARBA" id="ARBA00022617"/>
    </source>
</evidence>
<dbReference type="PANTHER" id="PTHR33751:SF1">
    <property type="entry name" value="CBB3-TYPE CYTOCHROME C OXIDASE SUBUNIT FIXP"/>
    <property type="match status" value="1"/>
</dbReference>
<feature type="binding site" description="covalent" evidence="21">
    <location>
        <position position="233"/>
    </location>
    <ligand>
        <name>heme c</name>
        <dbReference type="ChEBI" id="CHEBI:61717"/>
        <label>2</label>
    </ligand>
</feature>
<proteinExistence type="inferred from homology"/>
<feature type="binding site" description="covalent" evidence="21">
    <location>
        <position position="150"/>
    </location>
    <ligand>
        <name>heme c</name>
        <dbReference type="ChEBI" id="CHEBI:61717"/>
        <label>1</label>
    </ligand>
</feature>
<dbReference type="InterPro" id="IPR036909">
    <property type="entry name" value="Cyt_c-like_dom_sf"/>
</dbReference>
<name>A0A222FPH1_9GAMM</name>
<feature type="binding site" description="axial binding residue" evidence="20">
    <location>
        <position position="190"/>
    </location>
    <ligand>
        <name>heme c</name>
        <dbReference type="ChEBI" id="CHEBI:61717"/>
        <label>2</label>
    </ligand>
    <ligandPart>
        <name>Fe</name>
        <dbReference type="ChEBI" id="CHEBI:18248"/>
    </ligandPart>
</feature>
<keyword evidence="9 22" id="KW-0812">Transmembrane</keyword>
<evidence type="ECO:0000256" key="14">
    <source>
        <dbReference type="ARBA" id="ARBA00022989"/>
    </source>
</evidence>
<dbReference type="Gene3D" id="1.10.760.10">
    <property type="entry name" value="Cytochrome c-like domain"/>
    <property type="match status" value="2"/>
</dbReference>
<dbReference type="InterPro" id="IPR050597">
    <property type="entry name" value="Cytochrome_c_Oxidase_Subunit"/>
</dbReference>
<keyword evidence="8 19" id="KW-0679">Respiratory chain</keyword>
<keyword evidence="13 19" id="KW-0249">Electron transport</keyword>
<dbReference type="UniPathway" id="UPA00705"/>
<comment type="pathway">
    <text evidence="2 19">Energy metabolism; oxidative phosphorylation.</text>
</comment>
<dbReference type="RefSeq" id="WP_094061460.1">
    <property type="nucleotide sequence ID" value="NZ_CP022530.1"/>
</dbReference>
<keyword evidence="15 19" id="KW-0560">Oxidoreductase</keyword>
<dbReference type="GO" id="GO:0046872">
    <property type="term" value="F:metal ion binding"/>
    <property type="evidence" value="ECO:0007669"/>
    <property type="project" value="UniProtKB-KW"/>
</dbReference>
<evidence type="ECO:0000256" key="9">
    <source>
        <dbReference type="ARBA" id="ARBA00022692"/>
    </source>
</evidence>
<dbReference type="GO" id="GO:1902600">
    <property type="term" value="P:proton transmembrane transport"/>
    <property type="evidence" value="ECO:0007669"/>
    <property type="project" value="UniProtKB-KW"/>
</dbReference>
<evidence type="ECO:0000313" key="25">
    <source>
        <dbReference type="Proteomes" id="UP000202440"/>
    </source>
</evidence>
<dbReference type="Pfam" id="PF14715">
    <property type="entry name" value="FixP_N"/>
    <property type="match status" value="1"/>
</dbReference>
<comment type="subcellular location">
    <subcellularLocation>
        <location evidence="1 19">Cell inner membrane</location>
    </subcellularLocation>
</comment>
<organism evidence="24 25">
    <name type="scientific">Bacterioplanes sanyensis</name>
    <dbReference type="NCBI Taxonomy" id="1249553"/>
    <lineage>
        <taxon>Bacteria</taxon>
        <taxon>Pseudomonadati</taxon>
        <taxon>Pseudomonadota</taxon>
        <taxon>Gammaproteobacteria</taxon>
        <taxon>Oceanospirillales</taxon>
        <taxon>Oceanospirillaceae</taxon>
        <taxon>Bacterioplanes</taxon>
    </lineage>
</organism>
<dbReference type="AlphaFoldDB" id="A0A222FPH1"/>
<keyword evidence="7 19" id="KW-0349">Heme</keyword>
<evidence type="ECO:0000256" key="13">
    <source>
        <dbReference type="ARBA" id="ARBA00022982"/>
    </source>
</evidence>
<comment type="cofactor">
    <cofactor evidence="19 21">
        <name>heme c</name>
        <dbReference type="ChEBI" id="CHEBI:61717"/>
    </cofactor>
    <text evidence="19 21">Binds 2 heme C groups per subunit.</text>
</comment>
<evidence type="ECO:0000256" key="3">
    <source>
        <dbReference type="ARBA" id="ARBA00006113"/>
    </source>
</evidence>
<dbReference type="Gene3D" id="6.10.280.130">
    <property type="match status" value="1"/>
</dbReference>
<keyword evidence="12 19" id="KW-0375">Hydrogen ion transport</keyword>
<evidence type="ECO:0000256" key="6">
    <source>
        <dbReference type="ARBA" id="ARBA00022519"/>
    </source>
</evidence>
<feature type="domain" description="Cytochrome c" evidence="23">
    <location>
        <begin position="134"/>
        <end position="213"/>
    </location>
</feature>
<evidence type="ECO:0000256" key="10">
    <source>
        <dbReference type="ARBA" id="ARBA00022723"/>
    </source>
</evidence>
<evidence type="ECO:0000259" key="23">
    <source>
        <dbReference type="PROSITE" id="PS51007"/>
    </source>
</evidence>
<gene>
    <name evidence="24" type="primary">ccoP</name>
    <name evidence="24" type="ORF">CHH28_17120</name>
</gene>
<evidence type="ECO:0000256" key="20">
    <source>
        <dbReference type="PIRSR" id="PIRSR000006-1"/>
    </source>
</evidence>
<evidence type="ECO:0000256" key="15">
    <source>
        <dbReference type="ARBA" id="ARBA00023002"/>
    </source>
</evidence>
<keyword evidence="10 19" id="KW-0479">Metal-binding</keyword>
<feature type="transmembrane region" description="Helical" evidence="22">
    <location>
        <begin position="6"/>
        <end position="25"/>
    </location>
</feature>
<dbReference type="InterPro" id="IPR009056">
    <property type="entry name" value="Cyt_c-like_dom"/>
</dbReference>
<dbReference type="EMBL" id="CP022530">
    <property type="protein sequence ID" value="ASP40291.1"/>
    <property type="molecule type" value="Genomic_DNA"/>
</dbReference>
<keyword evidence="6 19" id="KW-0997">Cell inner membrane</keyword>
<keyword evidence="25" id="KW-1185">Reference proteome</keyword>
<feature type="binding site" description="covalent" evidence="21">
    <location>
        <position position="147"/>
    </location>
    <ligand>
        <name>heme c</name>
        <dbReference type="ChEBI" id="CHEBI:61717"/>
        <label>1</label>
    </ligand>
</feature>
<keyword evidence="5 19" id="KW-1003">Cell membrane</keyword>
<evidence type="ECO:0000256" key="19">
    <source>
        <dbReference type="PIRNR" id="PIRNR000006"/>
    </source>
</evidence>
<evidence type="ECO:0000256" key="16">
    <source>
        <dbReference type="ARBA" id="ARBA00023004"/>
    </source>
</evidence>
<evidence type="ECO:0000256" key="17">
    <source>
        <dbReference type="ARBA" id="ARBA00023065"/>
    </source>
</evidence>
<feature type="domain" description="Cytochrome c" evidence="23">
    <location>
        <begin position="220"/>
        <end position="304"/>
    </location>
</feature>
<evidence type="ECO:0000256" key="5">
    <source>
        <dbReference type="ARBA" id="ARBA00022475"/>
    </source>
</evidence>
<protein>
    <recommendedName>
        <fullName evidence="19">Cbb3-type cytochrome c oxidase subunit</fullName>
    </recommendedName>
</protein>
<dbReference type="OrthoDB" id="9811281at2"/>
<dbReference type="SUPFAM" id="SSF46626">
    <property type="entry name" value="Cytochrome c"/>
    <property type="match status" value="2"/>
</dbReference>
<dbReference type="GO" id="GO:0006119">
    <property type="term" value="P:oxidative phosphorylation"/>
    <property type="evidence" value="ECO:0007669"/>
    <property type="project" value="UniProtKB-UniPathway"/>
</dbReference>
<keyword evidence="14 22" id="KW-1133">Transmembrane helix</keyword>
<evidence type="ECO:0000256" key="2">
    <source>
        <dbReference type="ARBA" id="ARBA00004673"/>
    </source>
</evidence>
<dbReference type="GO" id="GO:0005886">
    <property type="term" value="C:plasma membrane"/>
    <property type="evidence" value="ECO:0007669"/>
    <property type="project" value="UniProtKB-SubCell"/>
</dbReference>
<evidence type="ECO:0000256" key="1">
    <source>
        <dbReference type="ARBA" id="ARBA00004533"/>
    </source>
</evidence>
<reference evidence="24 25" key="1">
    <citation type="submission" date="2017-07" db="EMBL/GenBank/DDBJ databases">
        <title>Annotated genome sequence of Bacterioplanes sanyensis isolated from Red Sea.</title>
        <authorList>
            <person name="Rehman Z.U."/>
        </authorList>
    </citation>
    <scope>NUCLEOTIDE SEQUENCE [LARGE SCALE GENOMIC DNA]</scope>
    <source>
        <strain evidence="24 25">NV9</strain>
    </source>
</reference>
<evidence type="ECO:0000256" key="4">
    <source>
        <dbReference type="ARBA" id="ARBA00022448"/>
    </source>
</evidence>
<evidence type="ECO:0000256" key="22">
    <source>
        <dbReference type="SAM" id="Phobius"/>
    </source>
</evidence>
<dbReference type="KEGG" id="bsan:CHH28_17120"/>
<dbReference type="PIRSF" id="PIRSF000006">
    <property type="entry name" value="Cbb3-Cox_fixP"/>
    <property type="match status" value="1"/>
</dbReference>
<keyword evidence="16 19" id="KW-0408">Iron</keyword>
<feature type="transmembrane region" description="Helical" evidence="22">
    <location>
        <begin position="58"/>
        <end position="79"/>
    </location>
</feature>
<dbReference type="GO" id="GO:0016491">
    <property type="term" value="F:oxidoreductase activity"/>
    <property type="evidence" value="ECO:0007669"/>
    <property type="project" value="UniProtKB-KW"/>
</dbReference>
<evidence type="ECO:0000256" key="8">
    <source>
        <dbReference type="ARBA" id="ARBA00022660"/>
    </source>
</evidence>
<feature type="binding site" description="covalent" evidence="21">
    <location>
        <position position="236"/>
    </location>
    <ligand>
        <name>heme c</name>
        <dbReference type="ChEBI" id="CHEBI:61717"/>
        <label>2</label>
    </ligand>
</feature>
<evidence type="ECO:0000256" key="11">
    <source>
        <dbReference type="ARBA" id="ARBA00022737"/>
    </source>
</evidence>
<keyword evidence="17 19" id="KW-0406">Ion transport</keyword>
<dbReference type="InterPro" id="IPR032858">
    <property type="entry name" value="CcoP_N"/>
</dbReference>
<evidence type="ECO:0000256" key="12">
    <source>
        <dbReference type="ARBA" id="ARBA00022781"/>
    </source>
</evidence>
<feature type="binding site" description="axial binding residue" evidence="20">
    <location>
        <position position="237"/>
    </location>
    <ligand>
        <name>heme c</name>
        <dbReference type="ChEBI" id="CHEBI:61717"/>
        <label>2</label>
    </ligand>
    <ligandPart>
        <name>Fe</name>
        <dbReference type="ChEBI" id="CHEBI:18248"/>
    </ligandPart>
</feature>
<dbReference type="InterPro" id="IPR038414">
    <property type="entry name" value="CcoP_N_sf"/>
</dbReference>
<dbReference type="PANTHER" id="PTHR33751">
    <property type="entry name" value="CBB3-TYPE CYTOCHROME C OXIDASE SUBUNIT FIXP"/>
    <property type="match status" value="1"/>
</dbReference>
<evidence type="ECO:0000256" key="18">
    <source>
        <dbReference type="ARBA" id="ARBA00023136"/>
    </source>
</evidence>
<feature type="binding site" description="axial binding residue" evidence="20">
    <location>
        <position position="151"/>
    </location>
    <ligand>
        <name>heme c</name>
        <dbReference type="ChEBI" id="CHEBI:61717"/>
        <label>1</label>
    </ligand>
    <ligandPart>
        <name>Fe</name>
        <dbReference type="ChEBI" id="CHEBI:18248"/>
    </ligandPart>
</feature>
<comment type="function">
    <text evidence="19">C-type cytochrome. Part of the cbb3-type cytochrome c oxidase complex.</text>
</comment>
<comment type="subunit">
    <text evidence="19">Component of the cbb3-type cytochrome c oxidase.</text>
</comment>
<dbReference type="PROSITE" id="PS51007">
    <property type="entry name" value="CYTC"/>
    <property type="match status" value="2"/>
</dbReference>
<accession>A0A222FPH1</accession>
<keyword evidence="4 19" id="KW-0813">Transport</keyword>
<keyword evidence="18 19" id="KW-0472">Membrane</keyword>
<sequence>MLDSFWQGWILVITLGSIIGCGVLIQYTSRGQRKEETDETTGHDYDGIEELDNPLPRWWVMMFWSTIVFAVAYMGVYGFGNFKGILTVEVDGEQVAWSSHNQWKNEVQTFEQKIAPLYDEYAATPIEELIHNEEAMQTGQRLFKSNCSVCHGTTAKGARGFPNLTDDDWLYGGTPANIVQTIAQGRQAVMPPWQAVLGDDGVADMTQYVRSLSGLEHDATAAQRAAPKYQQNCMVCHGTEGKGNQLLGAPNLTDDIWLYGGSTKDITFTLKNGRNGRMPNFSEIWDTNTEQKIHVVSAYVYSLSQQK</sequence>
<evidence type="ECO:0000256" key="21">
    <source>
        <dbReference type="PIRSR" id="PIRSR000006-2"/>
    </source>
</evidence>
<comment type="similarity">
    <text evidence="3 19">Belongs to the CcoP / FixP family.</text>
</comment>
<evidence type="ECO:0000313" key="24">
    <source>
        <dbReference type="EMBL" id="ASP40291.1"/>
    </source>
</evidence>
<dbReference type="GO" id="GO:0020037">
    <property type="term" value="F:heme binding"/>
    <property type="evidence" value="ECO:0007669"/>
    <property type="project" value="InterPro"/>
</dbReference>